<gene>
    <name evidence="2" type="ORF">EP51_03890</name>
</gene>
<name>A0A076EDR5_RHOOP</name>
<dbReference type="Pfam" id="PF02627">
    <property type="entry name" value="CMD"/>
    <property type="match status" value="1"/>
</dbReference>
<feature type="domain" description="Carboxymuconolactone decarboxylase-like" evidence="1">
    <location>
        <begin position="33"/>
        <end position="114"/>
    </location>
</feature>
<dbReference type="eggNOG" id="COG2128">
    <property type="taxonomic scope" value="Bacteria"/>
</dbReference>
<sequence length="178" mass="19902">MSVLGQMDSFRRVFPTARRNRADLLRWLRRRPQLLAAVGFHEFALATSARVDPRLKALGEIKAAALTNCEYCLDIGSAFSRALGVSDAQLRALPTFRESPEFDDTEKLVLEFAEAITRTPAHIDEELRRSLLAEFSEAQLTELAAAIAWENHRGRLNQALGVRPSGFSDSDFCVVPEQ</sequence>
<dbReference type="RefSeq" id="WP_037232248.1">
    <property type="nucleotide sequence ID" value="NZ_CP008947.1"/>
</dbReference>
<dbReference type="AlphaFoldDB" id="A0A076EDR5"/>
<organism evidence="2 3">
    <name type="scientific">Rhodococcus opacus</name>
    <name type="common">Nocardia opaca</name>
    <dbReference type="NCBI Taxonomy" id="37919"/>
    <lineage>
        <taxon>Bacteria</taxon>
        <taxon>Bacillati</taxon>
        <taxon>Actinomycetota</taxon>
        <taxon>Actinomycetes</taxon>
        <taxon>Mycobacteriales</taxon>
        <taxon>Nocardiaceae</taxon>
        <taxon>Rhodococcus</taxon>
    </lineage>
</organism>
<evidence type="ECO:0000313" key="2">
    <source>
        <dbReference type="EMBL" id="AII03796.1"/>
    </source>
</evidence>
<reference evidence="2 3" key="1">
    <citation type="submission" date="2014-07" db="EMBL/GenBank/DDBJ databases">
        <title>Genome Sequence of Rhodococcus opacus Strain R7, a Biodegrader of Mono- and Polycyclic Aromatic Hydrocarbons.</title>
        <authorList>
            <person name="Di Gennaro P."/>
            <person name="Zampolli J."/>
            <person name="Presti I."/>
            <person name="Cappelletti M."/>
            <person name="D'Ursi P."/>
            <person name="Orro A."/>
            <person name="Mezzelani A."/>
            <person name="Milanesi L."/>
        </authorList>
    </citation>
    <scope>NUCLEOTIDE SEQUENCE [LARGE SCALE GENOMIC DNA]</scope>
    <source>
        <strain evidence="2 3">R7</strain>
    </source>
</reference>
<evidence type="ECO:0000259" key="1">
    <source>
        <dbReference type="Pfam" id="PF02627"/>
    </source>
</evidence>
<dbReference type="Proteomes" id="UP000028488">
    <property type="component" value="Chromosome"/>
</dbReference>
<dbReference type="InterPro" id="IPR003779">
    <property type="entry name" value="CMD-like"/>
</dbReference>
<dbReference type="GO" id="GO:0051920">
    <property type="term" value="F:peroxiredoxin activity"/>
    <property type="evidence" value="ECO:0007669"/>
    <property type="project" value="InterPro"/>
</dbReference>
<dbReference type="PANTHER" id="PTHR35446">
    <property type="entry name" value="SI:CH211-175M2.5"/>
    <property type="match status" value="1"/>
</dbReference>
<dbReference type="EMBL" id="CP008947">
    <property type="protein sequence ID" value="AII03796.1"/>
    <property type="molecule type" value="Genomic_DNA"/>
</dbReference>
<evidence type="ECO:0000313" key="3">
    <source>
        <dbReference type="Proteomes" id="UP000028488"/>
    </source>
</evidence>
<accession>A0A076EDR5</accession>
<protein>
    <recommendedName>
        <fullName evidence="1">Carboxymuconolactone decarboxylase-like domain-containing protein</fullName>
    </recommendedName>
</protein>
<dbReference type="PANTHER" id="PTHR35446:SF2">
    <property type="entry name" value="CARBOXYMUCONOLACTONE DECARBOXYLASE-LIKE DOMAIN-CONTAINING PROTEIN"/>
    <property type="match status" value="1"/>
</dbReference>
<dbReference type="SUPFAM" id="SSF69118">
    <property type="entry name" value="AhpD-like"/>
    <property type="match status" value="1"/>
</dbReference>
<dbReference type="Gene3D" id="1.20.1290.10">
    <property type="entry name" value="AhpD-like"/>
    <property type="match status" value="1"/>
</dbReference>
<dbReference type="InterPro" id="IPR029032">
    <property type="entry name" value="AhpD-like"/>
</dbReference>
<proteinExistence type="predicted"/>